<reference evidence="2 3" key="1">
    <citation type="journal article" date="2012" name="Genet. Mol. Biol.">
        <title>Analysis of 16S rRNA and mxaF genes revealing insights into Methylobacterium niche-specific plant association.</title>
        <authorList>
            <person name="Dourado M.N."/>
            <person name="Andreote F.D."/>
            <person name="Dini-Andreote F."/>
            <person name="Conti R."/>
            <person name="Araujo J.M."/>
            <person name="Araujo W.L."/>
        </authorList>
    </citation>
    <scope>NUCLEOTIDE SEQUENCE [LARGE SCALE GENOMIC DNA]</scope>
    <source>
        <strain evidence="2 3">TC3-10</strain>
    </source>
</reference>
<name>A0ABU7TP05_9HYPH</name>
<dbReference type="Gene3D" id="1.25.40.10">
    <property type="entry name" value="Tetratricopeptide repeat domain"/>
    <property type="match status" value="1"/>
</dbReference>
<keyword evidence="3" id="KW-1185">Reference proteome</keyword>
<feature type="compositionally biased region" description="Basic and acidic residues" evidence="1">
    <location>
        <begin position="1084"/>
        <end position="1096"/>
    </location>
</feature>
<feature type="region of interest" description="Disordered" evidence="1">
    <location>
        <begin position="278"/>
        <end position="322"/>
    </location>
</feature>
<feature type="compositionally biased region" description="Low complexity" evidence="1">
    <location>
        <begin position="1098"/>
        <end position="1118"/>
    </location>
</feature>
<proteinExistence type="predicted"/>
<evidence type="ECO:0008006" key="4">
    <source>
        <dbReference type="Google" id="ProtNLM"/>
    </source>
</evidence>
<dbReference type="InterPro" id="IPR011990">
    <property type="entry name" value="TPR-like_helical_dom_sf"/>
</dbReference>
<sequence length="1118" mass="118045">MRSVGGRPRVGRGRGARLLTASLALLAFLAGLAPALAARLVSMKGSEAGTGAGGYGRIELTFDKPVSVRAKLAGGVLLVAYGERVAPAPEHLVDEMPAFIASVRRDPDGTGLRLALQRPFRVNVQSAGERVFVDLLPEGWSGLVPPLPPEVVAELARRARVAEEALRARTPEPVRRPLSLELSLLPTLTRLSLRLPAEAVSTVTAEGPVTRVRVIGAWTIDAGGTRGRPRPGIAKLATETDANSASLLITPEDGFTIGTEREDGAMFVDVVRRKPPEPVTATVDVPGPAAAKPAPSPPVAPRPAPAPVVAPSPPEPPPTRRAGGGLLFPFQTLPPAVLFERGGVATLAFETAEPVVVPPSSQGLAPTGAPTRTGPLTVMRFPVPPGRLVDLNAVTTGTGMAWELSAGGTLSPSDTIDPVRKPDPSGRIAVTLSLPRPGSTTWLALDGERIAVVTSAAQRPVGNPKNRRFVDFEILPSRHGLAVLAGADDLAVRPELEGVSIGREGGLAASMAARKPDVALTDAGALAIAKEPWERARMGNVRATLRGLFDAAVAATPSERGPARFALARADLANGLDYEGLTALEIAAADDPLLATQRETALLRGIALVRIGRNAEALKALSVPLLTDDREAALWRAMAAAGAGDWKTAETGFLKVLPLADGYPADVAQLIRARAAESAIENGDAETAAARAEAERDLPPWIRDRLALVRARVAEATGQTEAALDAYARLDASAVRPVSVEAALRGALLAQASGKLAPDAAIERLERLALTWHGGPIEDGITAGLARLYLAAGRWRDAFTAVRRANASAPDAPGTAALAREAQTAFENLYLTDKGDKLPGVEAVALFFDFREMNPIGRRGDEVVRRLADRLVTLDLLDPAADLLQYQIDNRLTGPARSSVAARLATVRLMDDKPMEALKVLDATELPELPGELKRARGLIRARALSDLTRTDLALETIEDESGPDIERLRADIYWRARRWREAGEAHEALLGDSWQSGQPLDDQARADIVRAAIAYDLAHEVIGLERLKAKFSEGMAASPDARTFALLTGTDPTRAPGFRDIAARATRVQTLSAFLAEYRKRYPDAAAPDRGRPEAPADGAQGGQQQSSAETSGAPPG</sequence>
<accession>A0ABU7TP05</accession>
<evidence type="ECO:0000256" key="1">
    <source>
        <dbReference type="SAM" id="MobiDB-lite"/>
    </source>
</evidence>
<evidence type="ECO:0000313" key="2">
    <source>
        <dbReference type="EMBL" id="MEE7490985.1"/>
    </source>
</evidence>
<gene>
    <name evidence="2" type="ORF">MOTC310_11135</name>
</gene>
<organism evidence="2 3">
    <name type="scientific">Methylobacterium oryzae</name>
    <dbReference type="NCBI Taxonomy" id="334852"/>
    <lineage>
        <taxon>Bacteria</taxon>
        <taxon>Pseudomonadati</taxon>
        <taxon>Pseudomonadota</taxon>
        <taxon>Alphaproteobacteria</taxon>
        <taxon>Hyphomicrobiales</taxon>
        <taxon>Methylobacteriaceae</taxon>
        <taxon>Methylobacterium</taxon>
    </lineage>
</organism>
<dbReference type="Proteomes" id="UP001355206">
    <property type="component" value="Unassembled WGS sequence"/>
</dbReference>
<protein>
    <recommendedName>
        <fullName evidence="4">Tetratricopeptide repeat protein</fullName>
    </recommendedName>
</protein>
<comment type="caution">
    <text evidence="2">The sequence shown here is derived from an EMBL/GenBank/DDBJ whole genome shotgun (WGS) entry which is preliminary data.</text>
</comment>
<dbReference type="RefSeq" id="WP_331301798.1">
    <property type="nucleotide sequence ID" value="NZ_MLCA01000006.1"/>
</dbReference>
<evidence type="ECO:0000313" key="3">
    <source>
        <dbReference type="Proteomes" id="UP001355206"/>
    </source>
</evidence>
<dbReference type="SUPFAM" id="SSF48452">
    <property type="entry name" value="TPR-like"/>
    <property type="match status" value="1"/>
</dbReference>
<dbReference type="EMBL" id="MLCA01000006">
    <property type="protein sequence ID" value="MEE7490985.1"/>
    <property type="molecule type" value="Genomic_DNA"/>
</dbReference>
<feature type="region of interest" description="Disordered" evidence="1">
    <location>
        <begin position="1084"/>
        <end position="1118"/>
    </location>
</feature>
<feature type="compositionally biased region" description="Pro residues" evidence="1">
    <location>
        <begin position="294"/>
        <end position="319"/>
    </location>
</feature>